<organism evidence="2 3">
    <name type="scientific">candidate division WWE3 bacterium CG_4_9_14_3_um_filter_43_9</name>
    <dbReference type="NCBI Taxonomy" id="1975082"/>
    <lineage>
        <taxon>Bacteria</taxon>
        <taxon>Katanobacteria</taxon>
    </lineage>
</organism>
<name>A0A2M7WYF5_UNCKA</name>
<evidence type="ECO:0000313" key="2">
    <source>
        <dbReference type="EMBL" id="PJA38188.1"/>
    </source>
</evidence>
<dbReference type="Proteomes" id="UP000230538">
    <property type="component" value="Unassembled WGS sequence"/>
</dbReference>
<reference evidence="3" key="1">
    <citation type="submission" date="2017-09" db="EMBL/GenBank/DDBJ databases">
        <title>Depth-based differentiation of microbial function through sediment-hosted aquifers and enrichment of novel symbionts in the deep terrestrial subsurface.</title>
        <authorList>
            <person name="Probst A.J."/>
            <person name="Ladd B."/>
            <person name="Jarett J.K."/>
            <person name="Geller-Mcgrath D.E."/>
            <person name="Sieber C.M.K."/>
            <person name="Emerson J.B."/>
            <person name="Anantharaman K."/>
            <person name="Thomas B.C."/>
            <person name="Malmstrom R."/>
            <person name="Stieglmeier M."/>
            <person name="Klingl A."/>
            <person name="Woyke T."/>
            <person name="Ryan C.M."/>
            <person name="Banfield J.F."/>
        </authorList>
    </citation>
    <scope>NUCLEOTIDE SEQUENCE [LARGE SCALE GENOMIC DNA]</scope>
</reference>
<protein>
    <submittedName>
        <fullName evidence="2">Uncharacterized protein</fullName>
    </submittedName>
</protein>
<sequence>MPINPTEVPRSELFLPAEKLREVNLRAEFLESIDLALGLVQQPQDETGILPIERTTVMEISRGRQELADMIDRTVSSATPQQQQEFDRLAELRRAAQEKHEAAFARDFQEATGEDWFEPADTRIARRNAPQKEQAPSSNWIVLEIVRLSRDHHALLDTHNTLFDNPYSHESHFGTTPLSSEADADLKRYSNELGKQRAAIYQRLTPEQRKLRSDMSEAYWASRRQATGEFARNFEDETGEPYYPPLPEPKKDEPEAKPAKKRNEVYTRNCPKCGKPFTSSKSEGNCYDCALDKITHGLPPEEGDFNTAAIVSGTLTAKEAEYLQEDLRSVEEGTSVRE</sequence>
<dbReference type="AlphaFoldDB" id="A0A2M7WYF5"/>
<accession>A0A2M7WYF5</accession>
<feature type="region of interest" description="Disordered" evidence="1">
    <location>
        <begin position="232"/>
        <end position="262"/>
    </location>
</feature>
<dbReference type="EMBL" id="PFXB01000032">
    <property type="protein sequence ID" value="PJA38188.1"/>
    <property type="molecule type" value="Genomic_DNA"/>
</dbReference>
<evidence type="ECO:0000313" key="3">
    <source>
        <dbReference type="Proteomes" id="UP000230538"/>
    </source>
</evidence>
<comment type="caution">
    <text evidence="2">The sequence shown here is derived from an EMBL/GenBank/DDBJ whole genome shotgun (WGS) entry which is preliminary data.</text>
</comment>
<evidence type="ECO:0000256" key="1">
    <source>
        <dbReference type="SAM" id="MobiDB-lite"/>
    </source>
</evidence>
<feature type="compositionally biased region" description="Basic and acidic residues" evidence="1">
    <location>
        <begin position="248"/>
        <end position="262"/>
    </location>
</feature>
<proteinExistence type="predicted"/>
<gene>
    <name evidence="2" type="ORF">CO181_00950</name>
</gene>